<keyword evidence="1" id="KW-1133">Transmembrane helix</keyword>
<sequence>MKLTAVDGVQRTIEADAVPSEHPVRGRGHHGAGLEALASAWSTGIGTGVAIAVPGLLMIALTKGVAAVVFWPLGAFAVIVGVTVLATSVAARRATQRMARDLAGRT</sequence>
<dbReference type="EMBL" id="LR134350">
    <property type="protein sequence ID" value="VEG26142.1"/>
    <property type="molecule type" value="Genomic_DNA"/>
</dbReference>
<accession>A0A448HE07</accession>
<gene>
    <name evidence="2" type="ORF">NCTC11636_00371</name>
</gene>
<feature type="transmembrane region" description="Helical" evidence="1">
    <location>
        <begin position="68"/>
        <end position="91"/>
    </location>
</feature>
<evidence type="ECO:0000313" key="3">
    <source>
        <dbReference type="Proteomes" id="UP000266895"/>
    </source>
</evidence>
<reference evidence="2 3" key="1">
    <citation type="submission" date="2018-12" db="EMBL/GenBank/DDBJ databases">
        <authorList>
            <consortium name="Pathogen Informatics"/>
        </authorList>
    </citation>
    <scope>NUCLEOTIDE SEQUENCE [LARGE SCALE GENOMIC DNA]</scope>
    <source>
        <strain evidence="2 3">NCTC11636</strain>
    </source>
</reference>
<name>A0A448HE07_9ACTO</name>
<evidence type="ECO:0000313" key="2">
    <source>
        <dbReference type="EMBL" id="VEG26142.1"/>
    </source>
</evidence>
<dbReference type="OrthoDB" id="3260625at2"/>
<evidence type="ECO:0000256" key="1">
    <source>
        <dbReference type="SAM" id="Phobius"/>
    </source>
</evidence>
<dbReference type="KEGG" id="ahw:NCTC11636_00371"/>
<organism evidence="2 3">
    <name type="scientific">Actinomyces howellii</name>
    <dbReference type="NCBI Taxonomy" id="52771"/>
    <lineage>
        <taxon>Bacteria</taxon>
        <taxon>Bacillati</taxon>
        <taxon>Actinomycetota</taxon>
        <taxon>Actinomycetes</taxon>
        <taxon>Actinomycetales</taxon>
        <taxon>Actinomycetaceae</taxon>
        <taxon>Actinomyces</taxon>
    </lineage>
</organism>
<dbReference type="Proteomes" id="UP000266895">
    <property type="component" value="Chromosome"/>
</dbReference>
<keyword evidence="3" id="KW-1185">Reference proteome</keyword>
<dbReference type="AlphaFoldDB" id="A0A448HE07"/>
<feature type="transmembrane region" description="Helical" evidence="1">
    <location>
        <begin position="37"/>
        <end position="62"/>
    </location>
</feature>
<proteinExistence type="predicted"/>
<dbReference type="RefSeq" id="WP_126381559.1">
    <property type="nucleotide sequence ID" value="NZ_LR134350.1"/>
</dbReference>
<protein>
    <submittedName>
        <fullName evidence="2">Uncharacterized protein</fullName>
    </submittedName>
</protein>
<keyword evidence="1" id="KW-0472">Membrane</keyword>
<keyword evidence="1" id="KW-0812">Transmembrane</keyword>